<protein>
    <submittedName>
        <fullName evidence="1">Uncharacterized protein</fullName>
    </submittedName>
</protein>
<evidence type="ECO:0000313" key="1">
    <source>
        <dbReference type="EMBL" id="TID20197.1"/>
    </source>
</evidence>
<reference evidence="1 2" key="1">
    <citation type="submission" date="2019-04" db="EMBL/GenBank/DDBJ databases">
        <title>High contiguity whole genome sequence and gene annotation resource for two Venturia nashicola isolates.</title>
        <authorList>
            <person name="Prokchorchik M."/>
            <person name="Won K."/>
            <person name="Lee Y."/>
            <person name="Choi E.D."/>
            <person name="Segonzac C."/>
            <person name="Sohn K.H."/>
        </authorList>
    </citation>
    <scope>NUCLEOTIDE SEQUENCE [LARGE SCALE GENOMIC DNA]</scope>
    <source>
        <strain evidence="1 2">PRI2</strain>
    </source>
</reference>
<organism evidence="1 2">
    <name type="scientific">Venturia nashicola</name>
    <dbReference type="NCBI Taxonomy" id="86259"/>
    <lineage>
        <taxon>Eukaryota</taxon>
        <taxon>Fungi</taxon>
        <taxon>Dikarya</taxon>
        <taxon>Ascomycota</taxon>
        <taxon>Pezizomycotina</taxon>
        <taxon>Dothideomycetes</taxon>
        <taxon>Pleosporomycetidae</taxon>
        <taxon>Venturiales</taxon>
        <taxon>Venturiaceae</taxon>
        <taxon>Venturia</taxon>
    </lineage>
</organism>
<gene>
    <name evidence="1" type="ORF">E6O75_ATG07657</name>
</gene>
<sequence length="126" mass="14002">MQMQSTNPHDTLILSADLCNAMQCEAFVMIWNDRSCTTHHTSTLRLFTPQPRRTPQLSLVQALPSLPPEIPEIGTATSPQAASFAAIDPLMLGLRKFSRVEMERREDGRSLGPLLHNHKWAGALSP</sequence>
<comment type="caution">
    <text evidence="1">The sequence shown here is derived from an EMBL/GenBank/DDBJ whole genome shotgun (WGS) entry which is preliminary data.</text>
</comment>
<keyword evidence="2" id="KW-1185">Reference proteome</keyword>
<evidence type="ECO:0000313" key="2">
    <source>
        <dbReference type="Proteomes" id="UP000298493"/>
    </source>
</evidence>
<dbReference type="EMBL" id="SNSC02000011">
    <property type="protein sequence ID" value="TID20197.1"/>
    <property type="molecule type" value="Genomic_DNA"/>
</dbReference>
<dbReference type="AlphaFoldDB" id="A0A4Z1NVS7"/>
<proteinExistence type="predicted"/>
<dbReference type="Proteomes" id="UP000298493">
    <property type="component" value="Unassembled WGS sequence"/>
</dbReference>
<accession>A0A4Z1NVS7</accession>
<name>A0A4Z1NVS7_9PEZI</name>